<sequence>MPGEFYIENKAERLSLKGIEDAIAELEAKLDSVKSQTDKLAGQSPVEGSVNQDWQVAESNVVSIGAAGIRNKIHDLTLSIHNLAGTQITVRLYKAVNGVERKVYEQVFDAVTDPPGLPVINGSWAIHNVLRVTLQSNNAADNGKSVDYDYMQEAM</sequence>
<protein>
    <submittedName>
        <fullName evidence="2">Uncharacterized protein</fullName>
    </submittedName>
</protein>
<keyword evidence="1" id="KW-0175">Coiled coil</keyword>
<name>A0A644VD03_9ZZZZ</name>
<reference evidence="2" key="1">
    <citation type="submission" date="2019-08" db="EMBL/GenBank/DDBJ databases">
        <authorList>
            <person name="Kucharzyk K."/>
            <person name="Murdoch R.W."/>
            <person name="Higgins S."/>
            <person name="Loffler F."/>
        </authorList>
    </citation>
    <scope>NUCLEOTIDE SEQUENCE</scope>
</reference>
<dbReference type="AlphaFoldDB" id="A0A644VD03"/>
<accession>A0A644VD03</accession>
<dbReference type="EMBL" id="VSSQ01000275">
    <property type="protein sequence ID" value="MPL89208.1"/>
    <property type="molecule type" value="Genomic_DNA"/>
</dbReference>
<feature type="coiled-coil region" evidence="1">
    <location>
        <begin position="9"/>
        <end position="43"/>
    </location>
</feature>
<evidence type="ECO:0000256" key="1">
    <source>
        <dbReference type="SAM" id="Coils"/>
    </source>
</evidence>
<evidence type="ECO:0000313" key="2">
    <source>
        <dbReference type="EMBL" id="MPL89208.1"/>
    </source>
</evidence>
<proteinExistence type="predicted"/>
<organism evidence="2">
    <name type="scientific">bioreactor metagenome</name>
    <dbReference type="NCBI Taxonomy" id="1076179"/>
    <lineage>
        <taxon>unclassified sequences</taxon>
        <taxon>metagenomes</taxon>
        <taxon>ecological metagenomes</taxon>
    </lineage>
</organism>
<gene>
    <name evidence="2" type="ORF">SDC9_35241</name>
</gene>
<comment type="caution">
    <text evidence="2">The sequence shown here is derived from an EMBL/GenBank/DDBJ whole genome shotgun (WGS) entry which is preliminary data.</text>
</comment>